<gene>
    <name evidence="7" type="ORF">CCASEI_06640</name>
</gene>
<keyword evidence="1 4" id="KW-0489">Methyltransferase</keyword>
<dbReference type="SUPFAM" id="SSF53335">
    <property type="entry name" value="S-adenosyl-L-methionine-dependent methyltransferases"/>
    <property type="match status" value="1"/>
</dbReference>
<reference evidence="8" key="1">
    <citation type="submission" date="2013-02" db="EMBL/GenBank/DDBJ databases">
        <title>The complete genome sequence of Corynebacterium casei LMG S-19264 (=DSM 44701).</title>
        <authorList>
            <person name="Ruckert C."/>
            <person name="Albersmeier A."/>
            <person name="Kalinowski J."/>
        </authorList>
    </citation>
    <scope>NUCLEOTIDE SEQUENCE [LARGE SCALE GENOMIC DNA]</scope>
    <source>
        <strain evidence="8">LMG S-19264</strain>
    </source>
</reference>
<evidence type="ECO:0000256" key="4">
    <source>
        <dbReference type="PROSITE-ProRule" id="PRU01024"/>
    </source>
</evidence>
<evidence type="ECO:0000256" key="1">
    <source>
        <dbReference type="ARBA" id="ARBA00022603"/>
    </source>
</evidence>
<sequence length="448" mass="47722">MSEKVSPQNNDNAAADAAANSAPAIQVGDTFELTIERMAHGGEGIGVAPDGRVVFVQGGFPGDVVSTQVSKAKKSFAHAVLKSVVSAGPHRTTSSCPAAELGAGCCDFAELAPTSEIGIKLDVLVDQLHRVAKTNDIPDIDTINLNPQRGWRTRVRLGVDEQGRAGTRKRGSNEIVHEVPCTQLVPGLVDGLVGADARRFTPGAEVIAVLDSDGKRHVVETSKAPRGRRVEKVTTVIEGSGDVNQEADGHRFHFPATAFWQAHVDAPDTYSTVIREFLKDCPQTVGREPLGWDLYGGVGVFVPAIARSLGSPQKPARVISVDYSPAATALNQSDLEQYEVDVVSDRVEKVAAQLPGPTAVVMDPPRTGAGKDVVSTVASVSPQRVVHVGCDPATFSRDIGYWNEHGFRMQRLTLVNAFPGTHHFEVIALLEPGVAEQEDSENEEASAQ</sequence>
<keyword evidence="8" id="KW-1185">Reference proteome</keyword>
<proteinExistence type="inferred from homology"/>
<dbReference type="PROSITE" id="PS01230">
    <property type="entry name" value="TRMA_1"/>
    <property type="match status" value="1"/>
</dbReference>
<evidence type="ECO:0000313" key="7">
    <source>
        <dbReference type="EMBL" id="AHI19900.1"/>
    </source>
</evidence>
<feature type="active site" description="Nucleophile" evidence="4">
    <location>
        <position position="390"/>
    </location>
</feature>
<evidence type="ECO:0000313" key="8">
    <source>
        <dbReference type="Proteomes" id="UP000019226"/>
    </source>
</evidence>
<organism evidence="7 8">
    <name type="scientific">Corynebacterium casei LMG S-19264</name>
    <dbReference type="NCBI Taxonomy" id="1285583"/>
    <lineage>
        <taxon>Bacteria</taxon>
        <taxon>Bacillati</taxon>
        <taxon>Actinomycetota</taxon>
        <taxon>Actinomycetes</taxon>
        <taxon>Mycobacteriales</taxon>
        <taxon>Corynebacteriaceae</taxon>
        <taxon>Corynebacterium</taxon>
    </lineage>
</organism>
<feature type="binding site" evidence="4">
    <location>
        <position position="261"/>
    </location>
    <ligand>
        <name>S-adenosyl-L-methionine</name>
        <dbReference type="ChEBI" id="CHEBI:59789"/>
    </ligand>
</feature>
<dbReference type="RefSeq" id="WP_025387493.1">
    <property type="nucleotide sequence ID" value="NZ_CP004350.1"/>
</dbReference>
<dbReference type="InterPro" id="IPR010280">
    <property type="entry name" value="U5_MeTrfase_fam"/>
</dbReference>
<dbReference type="PROSITE" id="PS51687">
    <property type="entry name" value="SAM_MT_RNA_M5U"/>
    <property type="match status" value="1"/>
</dbReference>
<dbReference type="GeneID" id="82877471"/>
<accession>A0ABN4CC47</accession>
<dbReference type="PANTHER" id="PTHR11061">
    <property type="entry name" value="RNA M5U METHYLTRANSFERASE"/>
    <property type="match status" value="1"/>
</dbReference>
<dbReference type="GO" id="GO:0008168">
    <property type="term" value="F:methyltransferase activity"/>
    <property type="evidence" value="ECO:0007669"/>
    <property type="project" value="UniProtKB-KW"/>
</dbReference>
<feature type="binding site" evidence="4">
    <location>
        <position position="295"/>
    </location>
    <ligand>
        <name>S-adenosyl-L-methionine</name>
        <dbReference type="ChEBI" id="CHEBI:59789"/>
    </ligand>
</feature>
<dbReference type="InterPro" id="IPR012340">
    <property type="entry name" value="NA-bd_OB-fold"/>
</dbReference>
<feature type="binding site" evidence="4">
    <location>
        <position position="322"/>
    </location>
    <ligand>
        <name>S-adenosyl-L-methionine</name>
        <dbReference type="ChEBI" id="CHEBI:59789"/>
    </ligand>
</feature>
<dbReference type="InterPro" id="IPR002792">
    <property type="entry name" value="TRAM_dom"/>
</dbReference>
<dbReference type="PROSITE" id="PS50926">
    <property type="entry name" value="TRAM"/>
    <property type="match status" value="1"/>
</dbReference>
<protein>
    <submittedName>
        <fullName evidence="7">SAM-dependent methyltransferase</fullName>
    </submittedName>
</protein>
<dbReference type="InterPro" id="IPR029063">
    <property type="entry name" value="SAM-dependent_MTases_sf"/>
</dbReference>
<evidence type="ECO:0000256" key="3">
    <source>
        <dbReference type="ARBA" id="ARBA00022691"/>
    </source>
</evidence>
<feature type="binding site" evidence="4">
    <location>
        <position position="363"/>
    </location>
    <ligand>
        <name>S-adenosyl-L-methionine</name>
        <dbReference type="ChEBI" id="CHEBI:59789"/>
    </ligand>
</feature>
<dbReference type="Pfam" id="PF05958">
    <property type="entry name" value="tRNA_U5-meth_tr"/>
    <property type="match status" value="1"/>
</dbReference>
<dbReference type="Pfam" id="PF01938">
    <property type="entry name" value="TRAM"/>
    <property type="match status" value="1"/>
</dbReference>
<dbReference type="GO" id="GO:0032259">
    <property type="term" value="P:methylation"/>
    <property type="evidence" value="ECO:0007669"/>
    <property type="project" value="UniProtKB-KW"/>
</dbReference>
<dbReference type="Gene3D" id="2.40.50.140">
    <property type="entry name" value="Nucleic acid-binding proteins"/>
    <property type="match status" value="1"/>
</dbReference>
<keyword evidence="2 4" id="KW-0808">Transferase</keyword>
<evidence type="ECO:0000256" key="5">
    <source>
        <dbReference type="PROSITE-ProRule" id="PRU10015"/>
    </source>
</evidence>
<feature type="domain" description="TRAM" evidence="6">
    <location>
        <begin position="24"/>
        <end position="83"/>
    </location>
</feature>
<dbReference type="SUPFAM" id="SSF50249">
    <property type="entry name" value="Nucleic acid-binding proteins"/>
    <property type="match status" value="1"/>
</dbReference>
<dbReference type="Proteomes" id="UP000019226">
    <property type="component" value="Chromosome"/>
</dbReference>
<name>A0ABN4CC47_9CORY</name>
<dbReference type="InterPro" id="IPR030390">
    <property type="entry name" value="MeTrfase_TrmA_AS"/>
</dbReference>
<dbReference type="Gene3D" id="3.40.50.150">
    <property type="entry name" value="Vaccinia Virus protein VP39"/>
    <property type="match status" value="1"/>
</dbReference>
<comment type="similarity">
    <text evidence="4">Belongs to the class I-like SAM-binding methyltransferase superfamily. RNA M5U methyltransferase family.</text>
</comment>
<feature type="active site" evidence="5">
    <location>
        <position position="390"/>
    </location>
</feature>
<evidence type="ECO:0000256" key="2">
    <source>
        <dbReference type="ARBA" id="ARBA00022679"/>
    </source>
</evidence>
<dbReference type="EMBL" id="CP004350">
    <property type="protein sequence ID" value="AHI19900.1"/>
    <property type="molecule type" value="Genomic_DNA"/>
</dbReference>
<dbReference type="PANTHER" id="PTHR11061:SF30">
    <property type="entry name" value="TRNA (URACIL(54)-C(5))-METHYLTRANSFERASE"/>
    <property type="match status" value="1"/>
</dbReference>
<keyword evidence="3 4" id="KW-0949">S-adenosyl-L-methionine</keyword>
<evidence type="ECO:0000259" key="6">
    <source>
        <dbReference type="PROSITE" id="PS50926"/>
    </source>
</evidence>